<keyword evidence="2" id="KW-1133">Transmembrane helix</keyword>
<feature type="domain" description="Fibronectin type-III" evidence="3">
    <location>
        <begin position="937"/>
        <end position="1025"/>
    </location>
</feature>
<dbReference type="SMART" id="SM00060">
    <property type="entry name" value="FN3"/>
    <property type="match status" value="5"/>
</dbReference>
<dbReference type="InterPro" id="IPR013783">
    <property type="entry name" value="Ig-like_fold"/>
</dbReference>
<feature type="region of interest" description="Disordered" evidence="1">
    <location>
        <begin position="1611"/>
        <end position="1640"/>
    </location>
</feature>
<gene>
    <name evidence="4" type="ORF">H1016_00480</name>
</gene>
<dbReference type="CDD" id="cd00063">
    <property type="entry name" value="FN3"/>
    <property type="match status" value="1"/>
</dbReference>
<name>A0A832UMM2_9ARCH</name>
<dbReference type="EMBL" id="DVAB01000006">
    <property type="protein sequence ID" value="HIJ99998.1"/>
    <property type="molecule type" value="Genomic_DNA"/>
</dbReference>
<evidence type="ECO:0000256" key="2">
    <source>
        <dbReference type="SAM" id="Phobius"/>
    </source>
</evidence>
<dbReference type="SMART" id="SM00710">
    <property type="entry name" value="PbH1"/>
    <property type="match status" value="9"/>
</dbReference>
<dbReference type="InterPro" id="IPR011050">
    <property type="entry name" value="Pectin_lyase_fold/virulence"/>
</dbReference>
<evidence type="ECO:0000256" key="1">
    <source>
        <dbReference type="SAM" id="MobiDB-lite"/>
    </source>
</evidence>
<evidence type="ECO:0000313" key="4">
    <source>
        <dbReference type="EMBL" id="HIJ99998.1"/>
    </source>
</evidence>
<feature type="transmembrane region" description="Helical" evidence="2">
    <location>
        <begin position="1585"/>
        <end position="1603"/>
    </location>
</feature>
<feature type="transmembrane region" description="Helical" evidence="2">
    <location>
        <begin position="1648"/>
        <end position="1665"/>
    </location>
</feature>
<keyword evidence="5" id="KW-1185">Reference proteome</keyword>
<dbReference type="InterPro" id="IPR006626">
    <property type="entry name" value="PbH1"/>
</dbReference>
<dbReference type="SUPFAM" id="SSF51126">
    <property type="entry name" value="Pectin lyase-like"/>
    <property type="match status" value="2"/>
</dbReference>
<feature type="transmembrane region" description="Helical" evidence="2">
    <location>
        <begin position="1783"/>
        <end position="1809"/>
    </location>
</feature>
<comment type="caution">
    <text evidence="4">The sequence shown here is derived from an EMBL/GenBank/DDBJ whole genome shotgun (WGS) entry which is preliminary data.</text>
</comment>
<proteinExistence type="predicted"/>
<evidence type="ECO:0000259" key="3">
    <source>
        <dbReference type="PROSITE" id="PS50853"/>
    </source>
</evidence>
<protein>
    <submittedName>
        <fullName evidence="4">Right-handed parallel beta-helix repeat-containing protein</fullName>
    </submittedName>
</protein>
<keyword evidence="2" id="KW-0472">Membrane</keyword>
<sequence>MDLKKGGILLVVLVLAVLLVSAPALASHTKKVISKSTAPQISISKGKLESDETILQKRKALSNIQEILNERKKIKLTIEQKPLSKGPQPLSSHCVDLTGLNEYVVTANTVICPGYYEMNDTDIDGAIIFNTNNVQLDCDEAIINGSGSGFGIYANGSSGIQVLNCNIRNYREGIYFDTVTNALISNSNLSNHIREGVLLLDSNTNTVSNNNISNNAYHSVLDITGNGNKILSNLMTYDTLWAMYTAVSSANANISGNNITNSDSGVWLGESTNSVVENNLIQANTLEGIIIEDDGGHAIKGNTILNSGQNGIQIFSNSNSNTIQNNTVRNSGWFGVRIFSGANTVKDNNISQNSLAGINASSSGNLIYNNYFSNSLNAYSALSNKWNTTQTSGANIIGGPYLGGNFWSDYTGVDNNVDGLGDTLIPYNSGGKIQTGGDFLPLVVPGGGGGQQNTVPTIFLVSPANETTTSDNTPDNVFYFTDPENLTASCTLYYNGTSKASNSAVPNNTQTTLTASLTANGIYSWYVTCNDGVGSGTSLPYTITINAPPDTTPPVITIVPPTDSNLSVLRNWFYVNITLNEQGSSANMEVNGTNYSMSQGTTNLEWFVNRTGLLEGNYTWRVFANDLAGNTGLTGYSWVNITVPPVPPQINTIPTIFLLAPANNTLTTDATPVHQFYFTDPENSTIPTCSLYYNGTFKGGWSNVANNTWFLLEASQTQNGIYSWNVVCNDGVGSNTSETRRILINAVTIPNTAPTIFITAPLNNTVTNNRTLQVDFYFTDNEQFAGTSRFYTNGTLRATNTTTWNNTPTSLIYGNLSDGIYNFWINVSDGGLQNRSEIYTIAIDGTTPVLTFVSPTPSNQTIAQNWAYVKVSSSENLISATLEWNGVNESMSGSGTNWFKNKTSLVDGNYTFRVYGNDFLPNTGKTEGRWVVIDITPPSPVTNLGETATGTTWIYWQWTNPSNTDFNHVEVWLNGTFIANTSGTSYNVTGLTPNTGYQIQVRPVDNVGNKGVWTNDTAFTLVAPDVTPPLITIIPPTDVNISVNRNWTYFNITLNESGSGANVEVNGTNFTMLQGLTNQEWFFNLTQLDTGNYTYRFFANDLPGNTAFTGYSWVNISWSSTDTNPPGSVTNLRDTQNDTTWILWNWTNPTDLDFNHVEIWINGTFNANVSTDYINVTGLLPDTGYEIQTRTVDNSGNINPTWVTDMGWTKALPGPDLTPPTVTFESPTPNNTTVNQNWAYINVSLNETGSSANLEWNGVNYSMSGSGMNWFRNMTTLANGNYTFKVYASDLAGNIGVSEERWVEIFVPPQLNTVPTINILFPPNNTLTTDDTPSIWFSITDPENATTQATIFFNGTNMSYNPSVINNTATKFTVGPLALGLWTFYIYAFDGVGSGTSLVYNIIIAPSGGGIGAFDGPTIFLVSPPDNAVTSDNTPEHVFYYLDKQQPTLACALNYNLLQLADNSTTQNNTNTLLTPPSPVALGTYEWNILCNNGTAWILSNSSTIAITTPSIPGGGGGGGGGGGALGTFISVPNATLELPTLELRPPATPSEQTIGISGPVAVDVRGLGFAGPTGLAILAGNPSLFAALIGLALLLALLFLYYRSKKKGEKKEETEVPKPAEPSLPTLPPAPTTAETALPKTESTEKVIATAVIILFALTLLPFASAQTVNLSEGQQLGSINITPATFTKTILLNVTNKGSVPEAFYISLFSGPNWAAVQPARVSLNINETKNITLTLKPPLGILGEYTVRVKAESVNNPELFATYDLRVIGPTPLEQGLSGMFLLAGTRAGASIMGALILFALMFAYWHELPEERKKESRNKMRKLIGRKPLPEPVVEVEKRPAPPDIEKIISEVFKGVEIKAPSVISIVKRAETKIEQKIPVRLIPFEKRPGKLLWEV</sequence>
<feature type="compositionally biased region" description="Pro residues" evidence="1">
    <location>
        <begin position="1620"/>
        <end position="1632"/>
    </location>
</feature>
<accession>A0A832UMM2</accession>
<dbReference type="Proteomes" id="UP000646946">
    <property type="component" value="Unassembled WGS sequence"/>
</dbReference>
<organism evidence="4 5">
    <name type="scientific">Candidatus Naiadarchaeum limnaeum</name>
    <dbReference type="NCBI Taxonomy" id="2756139"/>
    <lineage>
        <taxon>Archaea</taxon>
        <taxon>Candidatus Undinarchaeota</taxon>
        <taxon>Candidatus Undinarchaeia</taxon>
        <taxon>Candidatus Naiadarchaeales</taxon>
        <taxon>Candidatus Naiadarchaeaceae</taxon>
        <taxon>Candidatus Naiadarchaeum</taxon>
    </lineage>
</organism>
<dbReference type="PROSITE" id="PS50853">
    <property type="entry name" value="FN3"/>
    <property type="match status" value="1"/>
</dbReference>
<dbReference type="Pfam" id="PF05048">
    <property type="entry name" value="NosD"/>
    <property type="match status" value="2"/>
</dbReference>
<dbReference type="InterPro" id="IPR003961">
    <property type="entry name" value="FN3_dom"/>
</dbReference>
<keyword evidence="2" id="KW-0812">Transmembrane</keyword>
<dbReference type="Gene3D" id="2.60.40.10">
    <property type="entry name" value="Immunoglobulins"/>
    <property type="match status" value="2"/>
</dbReference>
<dbReference type="InterPro" id="IPR036116">
    <property type="entry name" value="FN3_sf"/>
</dbReference>
<evidence type="ECO:0000313" key="5">
    <source>
        <dbReference type="Proteomes" id="UP000646946"/>
    </source>
</evidence>
<dbReference type="SUPFAM" id="SSF49265">
    <property type="entry name" value="Fibronectin type III"/>
    <property type="match status" value="1"/>
</dbReference>
<reference evidence="4 5" key="1">
    <citation type="journal article" name="Nat. Commun.">
        <title>Undinarchaeota illuminate DPANN phylogeny and the impact of gene transfer on archaeal evolution.</title>
        <authorList>
            <person name="Dombrowski N."/>
            <person name="Williams T.A."/>
            <person name="Sun J."/>
            <person name="Woodcroft B.J."/>
            <person name="Lee J.H."/>
            <person name="Minh B.Q."/>
            <person name="Rinke C."/>
            <person name="Spang A."/>
        </authorList>
    </citation>
    <scope>NUCLEOTIDE SEQUENCE [LARGE SCALE GENOMIC DNA]</scope>
    <source>
        <strain evidence="4">MAG_bin1129</strain>
    </source>
</reference>
<dbReference type="InterPro" id="IPR007742">
    <property type="entry name" value="NosD_dom"/>
</dbReference>
<dbReference type="InterPro" id="IPR012334">
    <property type="entry name" value="Pectin_lyas_fold"/>
</dbReference>
<dbReference type="Gene3D" id="2.160.20.10">
    <property type="entry name" value="Single-stranded right-handed beta-helix, Pectin lyase-like"/>
    <property type="match status" value="2"/>
</dbReference>